<dbReference type="AlphaFoldDB" id="D3Q4H0"/>
<evidence type="ECO:0000256" key="2">
    <source>
        <dbReference type="ARBA" id="ARBA00023125"/>
    </source>
</evidence>
<evidence type="ECO:0000256" key="1">
    <source>
        <dbReference type="ARBA" id="ARBA00023015"/>
    </source>
</evidence>
<evidence type="ECO:0000259" key="4">
    <source>
        <dbReference type="PROSITE" id="PS50932"/>
    </source>
</evidence>
<keyword evidence="3" id="KW-0804">Transcription</keyword>
<dbReference type="SUPFAM" id="SSF53822">
    <property type="entry name" value="Periplasmic binding protein-like I"/>
    <property type="match status" value="1"/>
</dbReference>
<gene>
    <name evidence="5" type="ordered locus">Snas_0413</name>
</gene>
<evidence type="ECO:0000313" key="6">
    <source>
        <dbReference type="Proteomes" id="UP000000844"/>
    </source>
</evidence>
<dbReference type="PROSITE" id="PS00356">
    <property type="entry name" value="HTH_LACI_1"/>
    <property type="match status" value="1"/>
</dbReference>
<keyword evidence="1" id="KW-0805">Transcription regulation</keyword>
<feature type="domain" description="HTH lacI-type" evidence="4">
    <location>
        <begin position="7"/>
        <end position="61"/>
    </location>
</feature>
<dbReference type="EMBL" id="CP001778">
    <property type="protein sequence ID" value="ADD40130.1"/>
    <property type="molecule type" value="Genomic_DNA"/>
</dbReference>
<evidence type="ECO:0000313" key="5">
    <source>
        <dbReference type="EMBL" id="ADD40130.1"/>
    </source>
</evidence>
<dbReference type="CDD" id="cd06267">
    <property type="entry name" value="PBP1_LacI_sugar_binding-like"/>
    <property type="match status" value="1"/>
</dbReference>
<dbReference type="GO" id="GO:0003700">
    <property type="term" value="F:DNA-binding transcription factor activity"/>
    <property type="evidence" value="ECO:0007669"/>
    <property type="project" value="TreeGrafter"/>
</dbReference>
<sequence>MASGGRVGITDVAKRAGVSVTTVSHVLSSRRPVAEATRQKVLRVIEELDYRPNEVARSMRVQRTSTVGLVVPNISHPFYTAAARGLEDALRPEGYHCIVTSTDADRDVERDAVRQLLSRVDGFVISGADKRTEDIQPILDAKLPLVMLGADIPGPGFDVVTNADFESGSLAAQHMLERGHRRIAFITAEDDFAAGARRVEGYRSALDKAGLSTEASLVIRAAASLEGGAKALANLRKLAEPPDAVICVSDVMAIGAMYAAREAGLRIPEDVAVMGFDDTEAAALVAPPLTTMATASRDHGRKAGELILRRIQDGTADVEPQRVVFPAKLIQRESTLGRWRGLLRVLPGRERRLLARLG</sequence>
<reference evidence="5 6" key="1">
    <citation type="journal article" date="2009" name="Stand. Genomic Sci.">
        <title>Complete genome sequence of Stackebrandtia nassauensis type strain (LLR-40K-21).</title>
        <authorList>
            <person name="Munk C."/>
            <person name="Lapidus A."/>
            <person name="Copeland A."/>
            <person name="Jando M."/>
            <person name="Mayilraj S."/>
            <person name="Glavina Del Rio T."/>
            <person name="Nolan M."/>
            <person name="Chen F."/>
            <person name="Lucas S."/>
            <person name="Tice H."/>
            <person name="Cheng J.F."/>
            <person name="Han C."/>
            <person name="Detter J.C."/>
            <person name="Bruce D."/>
            <person name="Goodwin L."/>
            <person name="Chain P."/>
            <person name="Pitluck S."/>
            <person name="Goker M."/>
            <person name="Ovchinikova G."/>
            <person name="Pati A."/>
            <person name="Ivanova N."/>
            <person name="Mavromatis K."/>
            <person name="Chen A."/>
            <person name="Palaniappan K."/>
            <person name="Land M."/>
            <person name="Hauser L."/>
            <person name="Chang Y.J."/>
            <person name="Jeffries C.D."/>
            <person name="Bristow J."/>
            <person name="Eisen J.A."/>
            <person name="Markowitz V."/>
            <person name="Hugenholtz P."/>
            <person name="Kyrpides N.C."/>
            <person name="Klenk H.P."/>
        </authorList>
    </citation>
    <scope>NUCLEOTIDE SEQUENCE [LARGE SCALE GENOMIC DNA]</scope>
    <source>
        <strain evidence="6">DSM 44728 / CIP 108903 / NRRL B-16338 / NBRC 102104 / LLR-40K-21</strain>
    </source>
</reference>
<dbReference type="Gene3D" id="1.10.260.40">
    <property type="entry name" value="lambda repressor-like DNA-binding domains"/>
    <property type="match status" value="1"/>
</dbReference>
<name>D3Q4H0_STANL</name>
<dbReference type="PROSITE" id="PS50932">
    <property type="entry name" value="HTH_LACI_2"/>
    <property type="match status" value="1"/>
</dbReference>
<keyword evidence="2" id="KW-0238">DNA-binding</keyword>
<dbReference type="KEGG" id="sna:Snas_0413"/>
<dbReference type="PANTHER" id="PTHR30146">
    <property type="entry name" value="LACI-RELATED TRANSCRIPTIONAL REPRESSOR"/>
    <property type="match status" value="1"/>
</dbReference>
<dbReference type="HOGENOM" id="CLU_037628_6_1_11"/>
<dbReference type="PANTHER" id="PTHR30146:SF109">
    <property type="entry name" value="HTH-TYPE TRANSCRIPTIONAL REGULATOR GALS"/>
    <property type="match status" value="1"/>
</dbReference>
<dbReference type="Gene3D" id="3.40.50.2300">
    <property type="match status" value="2"/>
</dbReference>
<dbReference type="SUPFAM" id="SSF47413">
    <property type="entry name" value="lambda repressor-like DNA-binding domains"/>
    <property type="match status" value="1"/>
</dbReference>
<keyword evidence="6" id="KW-1185">Reference proteome</keyword>
<dbReference type="InterPro" id="IPR028082">
    <property type="entry name" value="Peripla_BP_I"/>
</dbReference>
<dbReference type="Proteomes" id="UP000000844">
    <property type="component" value="Chromosome"/>
</dbReference>
<organism evidence="5 6">
    <name type="scientific">Stackebrandtia nassauensis (strain DSM 44728 / CIP 108903 / NRRL B-16338 / NBRC 102104 / LLR-40K-21)</name>
    <dbReference type="NCBI Taxonomy" id="446470"/>
    <lineage>
        <taxon>Bacteria</taxon>
        <taxon>Bacillati</taxon>
        <taxon>Actinomycetota</taxon>
        <taxon>Actinomycetes</taxon>
        <taxon>Glycomycetales</taxon>
        <taxon>Glycomycetaceae</taxon>
        <taxon>Stackebrandtia</taxon>
    </lineage>
</organism>
<dbReference type="InterPro" id="IPR000843">
    <property type="entry name" value="HTH_LacI"/>
</dbReference>
<dbReference type="eggNOG" id="COG1609">
    <property type="taxonomic scope" value="Bacteria"/>
</dbReference>
<protein>
    <submittedName>
        <fullName evidence="5">Transcriptional regulator, LacI family</fullName>
    </submittedName>
</protein>
<dbReference type="InterPro" id="IPR010982">
    <property type="entry name" value="Lambda_DNA-bd_dom_sf"/>
</dbReference>
<dbReference type="RefSeq" id="WP_013015701.1">
    <property type="nucleotide sequence ID" value="NC_013947.1"/>
</dbReference>
<accession>D3Q4H0</accession>
<proteinExistence type="predicted"/>
<dbReference type="Pfam" id="PF13377">
    <property type="entry name" value="Peripla_BP_3"/>
    <property type="match status" value="1"/>
</dbReference>
<dbReference type="Pfam" id="PF00356">
    <property type="entry name" value="LacI"/>
    <property type="match status" value="1"/>
</dbReference>
<dbReference type="STRING" id="446470.Snas_0413"/>
<evidence type="ECO:0000256" key="3">
    <source>
        <dbReference type="ARBA" id="ARBA00023163"/>
    </source>
</evidence>
<dbReference type="InterPro" id="IPR046335">
    <property type="entry name" value="LacI/GalR-like_sensor"/>
</dbReference>
<dbReference type="SMART" id="SM00354">
    <property type="entry name" value="HTH_LACI"/>
    <property type="match status" value="1"/>
</dbReference>
<dbReference type="CDD" id="cd01392">
    <property type="entry name" value="HTH_LacI"/>
    <property type="match status" value="1"/>
</dbReference>
<dbReference type="GO" id="GO:0000976">
    <property type="term" value="F:transcription cis-regulatory region binding"/>
    <property type="evidence" value="ECO:0007669"/>
    <property type="project" value="TreeGrafter"/>
</dbReference>